<dbReference type="AlphaFoldDB" id="A0ABD5WMD3"/>
<dbReference type="Proteomes" id="UP001596407">
    <property type="component" value="Unassembled WGS sequence"/>
</dbReference>
<dbReference type="GeneID" id="79301919"/>
<feature type="compositionally biased region" description="Pro residues" evidence="1">
    <location>
        <begin position="45"/>
        <end position="54"/>
    </location>
</feature>
<dbReference type="Pfam" id="PF04075">
    <property type="entry name" value="F420H2_quin_red"/>
    <property type="match status" value="1"/>
</dbReference>
<dbReference type="InterPro" id="IPR004378">
    <property type="entry name" value="F420H2_quin_Rdtase"/>
</dbReference>
<organism evidence="2 3">
    <name type="scientific">Halorussus caseinilyticus</name>
    <dbReference type="NCBI Taxonomy" id="3034025"/>
    <lineage>
        <taxon>Archaea</taxon>
        <taxon>Methanobacteriati</taxon>
        <taxon>Methanobacteriota</taxon>
        <taxon>Stenosarchaea group</taxon>
        <taxon>Halobacteria</taxon>
        <taxon>Halobacteriales</taxon>
        <taxon>Haladaptataceae</taxon>
        <taxon>Halorussus</taxon>
    </lineage>
</organism>
<evidence type="ECO:0000313" key="3">
    <source>
        <dbReference type="Proteomes" id="UP001596407"/>
    </source>
</evidence>
<comment type="caution">
    <text evidence="2">The sequence shown here is derived from an EMBL/GenBank/DDBJ whole genome shotgun (WGS) entry which is preliminary data.</text>
</comment>
<dbReference type="RefSeq" id="WP_276280753.1">
    <property type="nucleotide sequence ID" value="NZ_CP119809.1"/>
</dbReference>
<gene>
    <name evidence="2" type="ORF">ACFQJ6_15710</name>
</gene>
<dbReference type="EMBL" id="JBHSZH010000005">
    <property type="protein sequence ID" value="MFC7081333.1"/>
    <property type="molecule type" value="Genomic_DNA"/>
</dbReference>
<protein>
    <submittedName>
        <fullName evidence="2">Nitroreductase/quinone reductase family protein</fullName>
    </submittedName>
</protein>
<feature type="region of interest" description="Disordered" evidence="1">
    <location>
        <begin position="30"/>
        <end position="54"/>
    </location>
</feature>
<reference evidence="2 3" key="1">
    <citation type="journal article" date="2019" name="Int. J. Syst. Evol. Microbiol.">
        <title>The Global Catalogue of Microorganisms (GCM) 10K type strain sequencing project: providing services to taxonomists for standard genome sequencing and annotation.</title>
        <authorList>
            <consortium name="The Broad Institute Genomics Platform"/>
            <consortium name="The Broad Institute Genome Sequencing Center for Infectious Disease"/>
            <person name="Wu L."/>
            <person name="Ma J."/>
        </authorList>
    </citation>
    <scope>NUCLEOTIDE SEQUENCE [LARGE SCALE GENOMIC DNA]</scope>
    <source>
        <strain evidence="2 3">DT72</strain>
    </source>
</reference>
<dbReference type="InterPro" id="IPR012349">
    <property type="entry name" value="Split_barrel_FMN-bd"/>
</dbReference>
<dbReference type="Gene3D" id="2.30.110.10">
    <property type="entry name" value="Electron Transport, Fmn-binding Protein, Chain A"/>
    <property type="match status" value="1"/>
</dbReference>
<sequence length="198" mass="21704">MARHHRLKSALAVLGLAGIAALAVRRRRGRGATDAAESSTARQPPVAPAEPPAPDWAYDVINPVMERLLRSPLHGLVSDSLMLLTFTGRKSGDEYTTPVGYRQEGDALTVFTQSDWWKNLRGGQQVRVYLRGEERSGVADATADPKEVAEHVRRFVAEQGVESARRIGLRVEGERLPDDERLAAGVEGMVAIEIELDE</sequence>
<name>A0ABD5WMD3_9EURY</name>
<evidence type="ECO:0000256" key="1">
    <source>
        <dbReference type="SAM" id="MobiDB-lite"/>
    </source>
</evidence>
<evidence type="ECO:0000313" key="2">
    <source>
        <dbReference type="EMBL" id="MFC7081333.1"/>
    </source>
</evidence>
<keyword evidence="3" id="KW-1185">Reference proteome</keyword>
<proteinExistence type="predicted"/>
<accession>A0ABD5WMD3</accession>